<dbReference type="RefSeq" id="WP_270026910.1">
    <property type="nucleotide sequence ID" value="NZ_JAPDDP010000037.1"/>
</dbReference>
<feature type="transmembrane region" description="Helical" evidence="2">
    <location>
        <begin position="143"/>
        <end position="162"/>
    </location>
</feature>
<feature type="transmembrane region" description="Helical" evidence="2">
    <location>
        <begin position="226"/>
        <end position="249"/>
    </location>
</feature>
<evidence type="ECO:0000259" key="3">
    <source>
        <dbReference type="Pfam" id="PF00892"/>
    </source>
</evidence>
<feature type="transmembrane region" description="Helical" evidence="2">
    <location>
        <begin position="174"/>
        <end position="193"/>
    </location>
</feature>
<dbReference type="Pfam" id="PF00892">
    <property type="entry name" value="EamA"/>
    <property type="match status" value="2"/>
</dbReference>
<dbReference type="EMBL" id="JAPDDP010000037">
    <property type="protein sequence ID" value="MDA0182541.1"/>
    <property type="molecule type" value="Genomic_DNA"/>
</dbReference>
<feature type="transmembrane region" description="Helical" evidence="2">
    <location>
        <begin position="113"/>
        <end position="131"/>
    </location>
</feature>
<keyword evidence="2" id="KW-1133">Transmembrane helix</keyword>
<keyword evidence="2" id="KW-0472">Membrane</keyword>
<evidence type="ECO:0000256" key="1">
    <source>
        <dbReference type="ARBA" id="ARBA00007362"/>
    </source>
</evidence>
<dbReference type="AlphaFoldDB" id="A0A9X3SAG2"/>
<comment type="caution">
    <text evidence="4">The sequence shown here is derived from an EMBL/GenBank/DDBJ whole genome shotgun (WGS) entry which is preliminary data.</text>
</comment>
<dbReference type="GO" id="GO:0016020">
    <property type="term" value="C:membrane"/>
    <property type="evidence" value="ECO:0007669"/>
    <property type="project" value="InterPro"/>
</dbReference>
<evidence type="ECO:0000313" key="5">
    <source>
        <dbReference type="Proteomes" id="UP001147653"/>
    </source>
</evidence>
<feature type="domain" description="EamA" evidence="3">
    <location>
        <begin position="2"/>
        <end position="130"/>
    </location>
</feature>
<feature type="domain" description="EamA" evidence="3">
    <location>
        <begin position="143"/>
        <end position="272"/>
    </location>
</feature>
<keyword evidence="5" id="KW-1185">Reference proteome</keyword>
<dbReference type="Gene3D" id="1.10.3730.20">
    <property type="match status" value="1"/>
</dbReference>
<reference evidence="4" key="1">
    <citation type="submission" date="2022-10" db="EMBL/GenBank/DDBJ databases">
        <title>The WGS of Solirubrobacter phytolaccae KCTC 29190.</title>
        <authorList>
            <person name="Jiang Z."/>
        </authorList>
    </citation>
    <scope>NUCLEOTIDE SEQUENCE</scope>
    <source>
        <strain evidence="4">KCTC 29190</strain>
    </source>
</reference>
<dbReference type="PANTHER" id="PTHR22911:SF137">
    <property type="entry name" value="SOLUTE CARRIER FAMILY 35 MEMBER G2-RELATED"/>
    <property type="match status" value="1"/>
</dbReference>
<name>A0A9X3SAG2_9ACTN</name>
<keyword evidence="2" id="KW-0812">Transmembrane</keyword>
<feature type="transmembrane region" description="Helical" evidence="2">
    <location>
        <begin position="31"/>
        <end position="51"/>
    </location>
</feature>
<proteinExistence type="inferred from homology"/>
<dbReference type="InterPro" id="IPR000620">
    <property type="entry name" value="EamA_dom"/>
</dbReference>
<evidence type="ECO:0000256" key="2">
    <source>
        <dbReference type="SAM" id="Phobius"/>
    </source>
</evidence>
<dbReference type="PANTHER" id="PTHR22911">
    <property type="entry name" value="ACYL-MALONYL CONDENSING ENZYME-RELATED"/>
    <property type="match status" value="1"/>
</dbReference>
<evidence type="ECO:0000313" key="4">
    <source>
        <dbReference type="EMBL" id="MDA0182541.1"/>
    </source>
</evidence>
<dbReference type="Proteomes" id="UP001147653">
    <property type="component" value="Unassembled WGS sequence"/>
</dbReference>
<comment type="similarity">
    <text evidence="1">Belongs to the EamA transporter family.</text>
</comment>
<sequence>MSGAPAALLASLLWGTADFLAGRASRVHPAVLVALVGQAAGLIALGLILSIRGLDAESLVPGALSGAVGSVAILAFYRALALGTMSVVAPIVATSAIVPVFAGVLLDGERPGGLQWLGMAMALAGVMLASREPVHTTAVDPRKAIQLALVAAFFIGLALVFLDGAAEHDSLGGVFAARIVGVAVLGVLAWRVAARAPLKELPKLGAIGLLDTGANTAFAIATTGGLLSLVAVLGGLFPVVTVALAYVILHERLVPIQRVGVLLALAGIPLISV</sequence>
<dbReference type="SUPFAM" id="SSF103481">
    <property type="entry name" value="Multidrug resistance efflux transporter EmrE"/>
    <property type="match status" value="2"/>
</dbReference>
<gene>
    <name evidence="4" type="ORF">OJ997_19685</name>
</gene>
<organism evidence="4 5">
    <name type="scientific">Solirubrobacter phytolaccae</name>
    <dbReference type="NCBI Taxonomy" id="1404360"/>
    <lineage>
        <taxon>Bacteria</taxon>
        <taxon>Bacillati</taxon>
        <taxon>Actinomycetota</taxon>
        <taxon>Thermoleophilia</taxon>
        <taxon>Solirubrobacterales</taxon>
        <taxon>Solirubrobacteraceae</taxon>
        <taxon>Solirubrobacter</taxon>
    </lineage>
</organism>
<accession>A0A9X3SAG2</accession>
<feature type="transmembrane region" description="Helical" evidence="2">
    <location>
        <begin position="87"/>
        <end position="106"/>
    </location>
</feature>
<protein>
    <submittedName>
        <fullName evidence="4">DMT family transporter</fullName>
    </submittedName>
</protein>
<feature type="transmembrane region" description="Helical" evidence="2">
    <location>
        <begin position="63"/>
        <end position="81"/>
    </location>
</feature>
<dbReference type="InterPro" id="IPR037185">
    <property type="entry name" value="EmrE-like"/>
</dbReference>